<dbReference type="SUPFAM" id="SSF53474">
    <property type="entry name" value="alpha/beta-Hydrolases"/>
    <property type="match status" value="1"/>
</dbReference>
<comment type="caution">
    <text evidence="2">The sequence shown here is derived from an EMBL/GenBank/DDBJ whole genome shotgun (WGS) entry which is preliminary data.</text>
</comment>
<dbReference type="AlphaFoldDB" id="A0A4R6PSV1"/>
<evidence type="ECO:0000313" key="2">
    <source>
        <dbReference type="EMBL" id="TDP41704.1"/>
    </source>
</evidence>
<dbReference type="RefSeq" id="WP_067496303.1">
    <property type="nucleotide sequence ID" value="NZ_SNXK01000001.1"/>
</dbReference>
<evidence type="ECO:0000259" key="1">
    <source>
        <dbReference type="Pfam" id="PF00975"/>
    </source>
</evidence>
<feature type="domain" description="Thioesterase" evidence="1">
    <location>
        <begin position="44"/>
        <end position="268"/>
    </location>
</feature>
<dbReference type="InterPro" id="IPR029058">
    <property type="entry name" value="AB_hydrolase_fold"/>
</dbReference>
<evidence type="ECO:0000313" key="3">
    <source>
        <dbReference type="Proteomes" id="UP000295087"/>
    </source>
</evidence>
<name>A0A4R6PSV1_NOCIG</name>
<dbReference type="Proteomes" id="UP000295087">
    <property type="component" value="Unassembled WGS sequence"/>
</dbReference>
<protein>
    <submittedName>
        <fullName evidence="2">Thioesterase domain-containing protein</fullName>
    </submittedName>
</protein>
<keyword evidence="3" id="KW-1185">Reference proteome</keyword>
<organism evidence="2 3">
    <name type="scientific">Nocardia ignorata</name>
    <dbReference type="NCBI Taxonomy" id="145285"/>
    <lineage>
        <taxon>Bacteria</taxon>
        <taxon>Bacillati</taxon>
        <taxon>Actinomycetota</taxon>
        <taxon>Actinomycetes</taxon>
        <taxon>Mycobacteriales</taxon>
        <taxon>Nocardiaceae</taxon>
        <taxon>Nocardia</taxon>
    </lineage>
</organism>
<sequence length="274" mass="29317">MRTDEEQAQTCEWSREVYAEPRPAAAVSTVLPIRPRSDSVDGTPLFCLAGEAGLAWPFACLLADLEPEVPVYGLQTLVDLPTIGDYAQHFLPEIRRIAPQGPYRLLGWSAGGLVAQEMAVRLGEDNQDVRVVLLGTDAGAGPLSPTAPGKFVERLIGVADNESRPHNHEMGIDTSAAELADRLAGTIAMTGDELRHLIDHSDAVARAASTHRPQSLPGELVLVVPERDRPDAAAAVEDWRRLVTGNVTAHAVDATLDDLLAPEVLARIAGLLSP</sequence>
<dbReference type="InterPro" id="IPR001031">
    <property type="entry name" value="Thioesterase"/>
</dbReference>
<gene>
    <name evidence="2" type="ORF">DFR75_101807</name>
</gene>
<dbReference type="EMBL" id="SNXK01000001">
    <property type="protein sequence ID" value="TDP41704.1"/>
    <property type="molecule type" value="Genomic_DNA"/>
</dbReference>
<dbReference type="Gene3D" id="3.40.50.1820">
    <property type="entry name" value="alpha/beta hydrolase"/>
    <property type="match status" value="1"/>
</dbReference>
<accession>A0A4R6PSV1</accession>
<proteinExistence type="predicted"/>
<dbReference type="Pfam" id="PF00975">
    <property type="entry name" value="Thioesterase"/>
    <property type="match status" value="1"/>
</dbReference>
<reference evidence="2 3" key="1">
    <citation type="submission" date="2019-03" db="EMBL/GenBank/DDBJ databases">
        <title>Genomic Encyclopedia of Type Strains, Phase IV (KMG-IV): sequencing the most valuable type-strain genomes for metagenomic binning, comparative biology and taxonomic classification.</title>
        <authorList>
            <person name="Goeker M."/>
        </authorList>
    </citation>
    <scope>NUCLEOTIDE SEQUENCE [LARGE SCALE GENOMIC DNA]</scope>
    <source>
        <strain evidence="2 3">DSM 44496</strain>
    </source>
</reference>